<proteinExistence type="predicted"/>
<feature type="transmembrane region" description="Helical" evidence="1">
    <location>
        <begin position="30"/>
        <end position="49"/>
    </location>
</feature>
<dbReference type="Proteomes" id="UP000522262">
    <property type="component" value="Unassembled WGS sequence"/>
</dbReference>
<keyword evidence="1" id="KW-0812">Transmembrane</keyword>
<keyword evidence="1" id="KW-1133">Transmembrane helix</keyword>
<name>A0A8H5I462_9HYPO</name>
<reference evidence="2 3" key="1">
    <citation type="submission" date="2020-05" db="EMBL/GenBank/DDBJ databases">
        <title>Identification and distribution of gene clusters putatively required for synthesis of sphingolipid metabolism inhibitors in phylogenetically diverse species of the filamentous fungus Fusarium.</title>
        <authorList>
            <person name="Kim H.-S."/>
            <person name="Busman M."/>
            <person name="Brown D.W."/>
            <person name="Divon H."/>
            <person name="Uhlig S."/>
            <person name="Proctor R.H."/>
        </authorList>
    </citation>
    <scope>NUCLEOTIDE SEQUENCE [LARGE SCALE GENOMIC DNA]</scope>
    <source>
        <strain evidence="2 3">NRRL 53147</strain>
    </source>
</reference>
<evidence type="ECO:0000256" key="1">
    <source>
        <dbReference type="SAM" id="Phobius"/>
    </source>
</evidence>
<evidence type="ECO:0000313" key="2">
    <source>
        <dbReference type="EMBL" id="KAF5529092.1"/>
    </source>
</evidence>
<evidence type="ECO:0000313" key="3">
    <source>
        <dbReference type="Proteomes" id="UP000522262"/>
    </source>
</evidence>
<feature type="non-terminal residue" evidence="2">
    <location>
        <position position="1"/>
    </location>
</feature>
<gene>
    <name evidence="2" type="ORF">FMEXI_14356</name>
</gene>
<dbReference type="EMBL" id="JAAOAM010000680">
    <property type="protein sequence ID" value="KAF5529092.1"/>
    <property type="molecule type" value="Genomic_DNA"/>
</dbReference>
<feature type="transmembrane region" description="Helical" evidence="1">
    <location>
        <begin position="61"/>
        <end position="83"/>
    </location>
</feature>
<accession>A0A8H5I462</accession>
<protein>
    <submittedName>
        <fullName evidence="2">Uncharacterized protein</fullName>
    </submittedName>
</protein>
<keyword evidence="3" id="KW-1185">Reference proteome</keyword>
<organism evidence="2 3">
    <name type="scientific">Fusarium mexicanum</name>
    <dbReference type="NCBI Taxonomy" id="751941"/>
    <lineage>
        <taxon>Eukaryota</taxon>
        <taxon>Fungi</taxon>
        <taxon>Dikarya</taxon>
        <taxon>Ascomycota</taxon>
        <taxon>Pezizomycotina</taxon>
        <taxon>Sordariomycetes</taxon>
        <taxon>Hypocreomycetidae</taxon>
        <taxon>Hypocreales</taxon>
        <taxon>Nectriaceae</taxon>
        <taxon>Fusarium</taxon>
        <taxon>Fusarium fujikuroi species complex</taxon>
    </lineage>
</organism>
<comment type="caution">
    <text evidence="2">The sequence shown here is derived from an EMBL/GenBank/DDBJ whole genome shotgun (WGS) entry which is preliminary data.</text>
</comment>
<keyword evidence="1" id="KW-0472">Membrane</keyword>
<sequence>MLSLLVDDRADPPCLGMTDKHAVMGLILQFYKNFDVVAALPAVIAVMMTASDEIPDRQKTIFSDLATGLFCNITILSVIALTLNRMVFFKFQGHGRLTNVELWIPTR</sequence>
<dbReference type="AlphaFoldDB" id="A0A8H5I462"/>